<dbReference type="KEGG" id="abri:DFR85_00700"/>
<evidence type="ECO:0000313" key="2">
    <source>
        <dbReference type="EMBL" id="AWR95850.1"/>
    </source>
</evidence>
<evidence type="ECO:0000313" key="3">
    <source>
        <dbReference type="Proteomes" id="UP000248044"/>
    </source>
</evidence>
<dbReference type="PANTHER" id="PTHR42282:SF1">
    <property type="entry name" value="PANTOATE KINASE"/>
    <property type="match status" value="1"/>
</dbReference>
<protein>
    <submittedName>
        <fullName evidence="2">GHMP kinase</fullName>
    </submittedName>
</protein>
<dbReference type="Proteomes" id="UP000248044">
    <property type="component" value="Chromosome"/>
</dbReference>
<name>A0A2U9IIK2_9CREN</name>
<keyword evidence="3" id="KW-1185">Reference proteome</keyword>
<dbReference type="OrthoDB" id="85822at2157"/>
<sequence length="247" mass="27854">METHIPISISGIWYPEVYKEAKFSGSIGLSLVLEPYTIFEIRKSESPEVYINGLKINFPNLLILKKLGNLQIQGIAKVPLGYGYGLSASISLAYALGAYEIFNIKKNIALETAHESEVITNNGLGDIISQYYGGGLIYRKKPGAPNIGEIEIINVDWHKIFSKPIERLSTSSIIKPIKEAKMLIDEFLRERTLEKFFEVSRKFTELLGYSSPYPLSFRKKGLIVKMDKPEEGEWIEHNPAKHGAYVI</sequence>
<feature type="domain" description="GHMP kinase N-terminal" evidence="1">
    <location>
        <begin position="69"/>
        <end position="134"/>
    </location>
</feature>
<dbReference type="GeneID" id="36830630"/>
<dbReference type="PIRSF" id="PIRSF016896">
    <property type="entry name" value="GHMP_arc_MJ0969"/>
    <property type="match status" value="1"/>
</dbReference>
<dbReference type="SUPFAM" id="SSF54211">
    <property type="entry name" value="Ribosomal protein S5 domain 2-like"/>
    <property type="match status" value="1"/>
</dbReference>
<dbReference type="InterPro" id="IPR020568">
    <property type="entry name" value="Ribosomal_Su5_D2-typ_SF"/>
</dbReference>
<dbReference type="RefSeq" id="WP_110271728.1">
    <property type="nucleotide sequence ID" value="NZ_CP029289.2"/>
</dbReference>
<gene>
    <name evidence="2" type="ORF">DFR85_00700</name>
</gene>
<dbReference type="GO" id="GO:0005524">
    <property type="term" value="F:ATP binding"/>
    <property type="evidence" value="ECO:0007669"/>
    <property type="project" value="InterPro"/>
</dbReference>
<dbReference type="GO" id="GO:0016301">
    <property type="term" value="F:kinase activity"/>
    <property type="evidence" value="ECO:0007669"/>
    <property type="project" value="UniProtKB-KW"/>
</dbReference>
<dbReference type="InterPro" id="IPR012043">
    <property type="entry name" value="PoK"/>
</dbReference>
<accession>A0A2U9IIK2</accession>
<dbReference type="InterPro" id="IPR006204">
    <property type="entry name" value="GHMP_kinase_N_dom"/>
</dbReference>
<keyword evidence="2" id="KW-0808">Transferase</keyword>
<reference evidence="2 3" key="1">
    <citation type="submission" date="2018-05" db="EMBL/GenBank/DDBJ databases">
        <title>Complete Genome Sequences of Extremely Thermoacidophilic, Metal-Mobilizing Type-Strain Members of the Archaeal Family Sulfolobaceae: Acidianus brierleyi DSM-1651T, Acidianus sulfidivorans DSM-18786T, Metallosphaera hakonensis DSM-7519T, and Metallosphaera prunae DSM-10039T.</title>
        <authorList>
            <person name="Counts J.A."/>
            <person name="Kelly R.M."/>
        </authorList>
    </citation>
    <scope>NUCLEOTIDE SEQUENCE [LARGE SCALE GENOMIC DNA]</scope>
    <source>
        <strain evidence="2 3">DSM 1651</strain>
    </source>
</reference>
<keyword evidence="2" id="KW-0418">Kinase</keyword>
<dbReference type="Pfam" id="PF00288">
    <property type="entry name" value="GHMP_kinases_N"/>
    <property type="match status" value="1"/>
</dbReference>
<proteinExistence type="predicted"/>
<evidence type="ECO:0000259" key="1">
    <source>
        <dbReference type="Pfam" id="PF00288"/>
    </source>
</evidence>
<dbReference type="Gene3D" id="3.30.230.10">
    <property type="match status" value="1"/>
</dbReference>
<dbReference type="EMBL" id="CP029289">
    <property type="protein sequence ID" value="AWR95850.1"/>
    <property type="molecule type" value="Genomic_DNA"/>
</dbReference>
<dbReference type="InterPro" id="IPR014721">
    <property type="entry name" value="Ribsml_uS5_D2-typ_fold_subgr"/>
</dbReference>
<dbReference type="AlphaFoldDB" id="A0A2U9IIK2"/>
<dbReference type="PANTHER" id="PTHR42282">
    <property type="entry name" value="PANTOATE KINASE-RELATED"/>
    <property type="match status" value="1"/>
</dbReference>
<organism evidence="2 3">
    <name type="scientific">Acidianus brierleyi</name>
    <dbReference type="NCBI Taxonomy" id="41673"/>
    <lineage>
        <taxon>Archaea</taxon>
        <taxon>Thermoproteota</taxon>
        <taxon>Thermoprotei</taxon>
        <taxon>Sulfolobales</taxon>
        <taxon>Sulfolobaceae</taxon>
        <taxon>Acidianus</taxon>
    </lineage>
</organism>